<evidence type="ECO:0000256" key="1">
    <source>
        <dbReference type="SAM" id="SignalP"/>
    </source>
</evidence>
<dbReference type="Proteomes" id="UP000266841">
    <property type="component" value="Unassembled WGS sequence"/>
</dbReference>
<evidence type="ECO:0000313" key="3">
    <source>
        <dbReference type="Proteomes" id="UP000266841"/>
    </source>
</evidence>
<feature type="non-terminal residue" evidence="2">
    <location>
        <position position="73"/>
    </location>
</feature>
<organism evidence="2 3">
    <name type="scientific">Thalassiosira oceanica</name>
    <name type="common">Marine diatom</name>
    <dbReference type="NCBI Taxonomy" id="159749"/>
    <lineage>
        <taxon>Eukaryota</taxon>
        <taxon>Sar</taxon>
        <taxon>Stramenopiles</taxon>
        <taxon>Ochrophyta</taxon>
        <taxon>Bacillariophyta</taxon>
        <taxon>Coscinodiscophyceae</taxon>
        <taxon>Thalassiosirophycidae</taxon>
        <taxon>Thalassiosirales</taxon>
        <taxon>Thalassiosiraceae</taxon>
        <taxon>Thalassiosira</taxon>
    </lineage>
</organism>
<sequence length="73" mass="7928">MALSLGRPGIMAVGWGRMLLMLALFYVLANDSNGQLFPDDEVSQDYYCGYDWVEANAGCQYPCPSGSDADCPP</sequence>
<dbReference type="EMBL" id="AGNL01025499">
    <property type="protein sequence ID" value="EJK58353.1"/>
    <property type="molecule type" value="Genomic_DNA"/>
</dbReference>
<dbReference type="AlphaFoldDB" id="K0RX52"/>
<accession>K0RX52</accession>
<gene>
    <name evidence="2" type="ORF">THAOC_21534</name>
</gene>
<reference evidence="2 3" key="1">
    <citation type="journal article" date="2012" name="Genome Biol.">
        <title>Genome and low-iron response of an oceanic diatom adapted to chronic iron limitation.</title>
        <authorList>
            <person name="Lommer M."/>
            <person name="Specht M."/>
            <person name="Roy A.S."/>
            <person name="Kraemer L."/>
            <person name="Andreson R."/>
            <person name="Gutowska M.A."/>
            <person name="Wolf J."/>
            <person name="Bergner S.V."/>
            <person name="Schilhabel M.B."/>
            <person name="Klostermeier U.C."/>
            <person name="Beiko R.G."/>
            <person name="Rosenstiel P."/>
            <person name="Hippler M."/>
            <person name="Laroche J."/>
        </authorList>
    </citation>
    <scope>NUCLEOTIDE SEQUENCE [LARGE SCALE GENOMIC DNA]</scope>
    <source>
        <strain evidence="2 3">CCMP1005</strain>
    </source>
</reference>
<keyword evidence="3" id="KW-1185">Reference proteome</keyword>
<evidence type="ECO:0000313" key="2">
    <source>
        <dbReference type="EMBL" id="EJK58353.1"/>
    </source>
</evidence>
<proteinExistence type="predicted"/>
<protein>
    <submittedName>
        <fullName evidence="2">Uncharacterized protein</fullName>
    </submittedName>
</protein>
<feature type="signal peptide" evidence="1">
    <location>
        <begin position="1"/>
        <end position="34"/>
    </location>
</feature>
<comment type="caution">
    <text evidence="2">The sequence shown here is derived from an EMBL/GenBank/DDBJ whole genome shotgun (WGS) entry which is preliminary data.</text>
</comment>
<feature type="chain" id="PRO_5003836579" evidence="1">
    <location>
        <begin position="35"/>
        <end position="73"/>
    </location>
</feature>
<name>K0RX52_THAOC</name>
<keyword evidence="1" id="KW-0732">Signal</keyword>